<feature type="coiled-coil region" evidence="1">
    <location>
        <begin position="15"/>
        <end position="42"/>
    </location>
</feature>
<keyword evidence="1" id="KW-0175">Coiled coil</keyword>
<protein>
    <submittedName>
        <fullName evidence="3">WXG100 family type VII secretion target</fullName>
    </submittedName>
</protein>
<name>A0A8T4IWE4_9ACTN</name>
<sequence length="123" mass="13712">MGQQKVNGVDLKQLEDRLEQKFDSITKQVKRLNESIDNLEGQWKGIGAGEFNRKQREVNEDITSLRNMLNGFKNSIHDTRTLSGNTEDEVRRRMQGISVEGGLASSGGPDTTQGSLASKLSQY</sequence>
<dbReference type="EMBL" id="JAGSMN010000310">
    <property type="protein sequence ID" value="MBR7674207.1"/>
    <property type="molecule type" value="Genomic_DNA"/>
</dbReference>
<evidence type="ECO:0000256" key="1">
    <source>
        <dbReference type="SAM" id="Coils"/>
    </source>
</evidence>
<dbReference type="AlphaFoldDB" id="A0A8T4IWE4"/>
<evidence type="ECO:0000313" key="4">
    <source>
        <dbReference type="Proteomes" id="UP000675554"/>
    </source>
</evidence>
<proteinExistence type="predicted"/>
<comment type="caution">
    <text evidence="3">The sequence shown here is derived from an EMBL/GenBank/DDBJ whole genome shotgun (WGS) entry which is preliminary data.</text>
</comment>
<dbReference type="InterPro" id="IPR036689">
    <property type="entry name" value="ESAT-6-like_sf"/>
</dbReference>
<gene>
    <name evidence="3" type="ORF">KDA82_14505</name>
</gene>
<dbReference type="Proteomes" id="UP000675554">
    <property type="component" value="Unassembled WGS sequence"/>
</dbReference>
<dbReference type="Pfam" id="PF06013">
    <property type="entry name" value="WXG100"/>
    <property type="match status" value="1"/>
</dbReference>
<feature type="region of interest" description="Disordered" evidence="2">
    <location>
        <begin position="98"/>
        <end position="123"/>
    </location>
</feature>
<dbReference type="InterPro" id="IPR010310">
    <property type="entry name" value="T7SS_ESAT-6-like"/>
</dbReference>
<organism evidence="3 4">
    <name type="scientific">Streptomyces daliensis</name>
    <dbReference type="NCBI Taxonomy" id="299421"/>
    <lineage>
        <taxon>Bacteria</taxon>
        <taxon>Bacillati</taxon>
        <taxon>Actinomycetota</taxon>
        <taxon>Actinomycetes</taxon>
        <taxon>Kitasatosporales</taxon>
        <taxon>Streptomycetaceae</taxon>
        <taxon>Streptomyces</taxon>
    </lineage>
</organism>
<evidence type="ECO:0000313" key="3">
    <source>
        <dbReference type="EMBL" id="MBR7674207.1"/>
    </source>
</evidence>
<keyword evidence="4" id="KW-1185">Reference proteome</keyword>
<reference evidence="3" key="1">
    <citation type="submission" date="2021-04" db="EMBL/GenBank/DDBJ databases">
        <title>Sequencing of actinobacteria type strains.</title>
        <authorList>
            <person name="Nguyen G.-S."/>
            <person name="Wentzel A."/>
        </authorList>
    </citation>
    <scope>NUCLEOTIDE SEQUENCE</scope>
    <source>
        <strain evidence="3">DSM 42095</strain>
    </source>
</reference>
<accession>A0A8T4IWE4</accession>
<feature type="compositionally biased region" description="Polar residues" evidence="2">
    <location>
        <begin position="108"/>
        <end position="123"/>
    </location>
</feature>
<dbReference type="SUPFAM" id="SSF140453">
    <property type="entry name" value="EsxAB dimer-like"/>
    <property type="match status" value="1"/>
</dbReference>
<dbReference type="Gene3D" id="1.10.287.1060">
    <property type="entry name" value="ESAT-6-like"/>
    <property type="match status" value="1"/>
</dbReference>
<evidence type="ECO:0000256" key="2">
    <source>
        <dbReference type="SAM" id="MobiDB-lite"/>
    </source>
</evidence>